<reference evidence="1 2" key="1">
    <citation type="journal article" date="2021" name="Elife">
        <title>Chloroplast acquisition without the gene transfer in kleptoplastic sea slugs, Plakobranchus ocellatus.</title>
        <authorList>
            <person name="Maeda T."/>
            <person name="Takahashi S."/>
            <person name="Yoshida T."/>
            <person name="Shimamura S."/>
            <person name="Takaki Y."/>
            <person name="Nagai Y."/>
            <person name="Toyoda A."/>
            <person name="Suzuki Y."/>
            <person name="Arimoto A."/>
            <person name="Ishii H."/>
            <person name="Satoh N."/>
            <person name="Nishiyama T."/>
            <person name="Hasebe M."/>
            <person name="Maruyama T."/>
            <person name="Minagawa J."/>
            <person name="Obokata J."/>
            <person name="Shigenobu S."/>
        </authorList>
    </citation>
    <scope>NUCLEOTIDE SEQUENCE [LARGE SCALE GENOMIC DNA]</scope>
</reference>
<proteinExistence type="predicted"/>
<keyword evidence="2" id="KW-1185">Reference proteome</keyword>
<dbReference type="Proteomes" id="UP000735302">
    <property type="component" value="Unassembled WGS sequence"/>
</dbReference>
<sequence>MYVITFSSSSSSVKSILSGGTDISGRKDLGISLLSRESTAALAPKDGTWSRLKRKASMSPGIFGFCFGQARRRPLFGVGLLGIPESVSSFASNDREEVLQAVLIESCLSANNGIPSSLERHPTAYSDS</sequence>
<gene>
    <name evidence="1" type="ORF">PoB_002901300</name>
</gene>
<accession>A0AAV4A722</accession>
<dbReference type="EMBL" id="BLXT01003598">
    <property type="protein sequence ID" value="GFO02508.1"/>
    <property type="molecule type" value="Genomic_DNA"/>
</dbReference>
<organism evidence="1 2">
    <name type="scientific">Plakobranchus ocellatus</name>
    <dbReference type="NCBI Taxonomy" id="259542"/>
    <lineage>
        <taxon>Eukaryota</taxon>
        <taxon>Metazoa</taxon>
        <taxon>Spiralia</taxon>
        <taxon>Lophotrochozoa</taxon>
        <taxon>Mollusca</taxon>
        <taxon>Gastropoda</taxon>
        <taxon>Heterobranchia</taxon>
        <taxon>Euthyneura</taxon>
        <taxon>Panpulmonata</taxon>
        <taxon>Sacoglossa</taxon>
        <taxon>Placobranchoidea</taxon>
        <taxon>Plakobranchidae</taxon>
        <taxon>Plakobranchus</taxon>
    </lineage>
</organism>
<protein>
    <submittedName>
        <fullName evidence="1">Uncharacterized protein</fullName>
    </submittedName>
</protein>
<evidence type="ECO:0000313" key="2">
    <source>
        <dbReference type="Proteomes" id="UP000735302"/>
    </source>
</evidence>
<dbReference type="AlphaFoldDB" id="A0AAV4A722"/>
<evidence type="ECO:0000313" key="1">
    <source>
        <dbReference type="EMBL" id="GFO02508.1"/>
    </source>
</evidence>
<comment type="caution">
    <text evidence="1">The sequence shown here is derived from an EMBL/GenBank/DDBJ whole genome shotgun (WGS) entry which is preliminary data.</text>
</comment>
<name>A0AAV4A722_9GAST</name>